<keyword evidence="1" id="KW-1133">Transmembrane helix</keyword>
<proteinExistence type="predicted"/>
<dbReference type="PANTHER" id="PTHR28228:SF1">
    <property type="entry name" value="SECRETORY COMPONENT PROTEIN SHR3"/>
    <property type="match status" value="1"/>
</dbReference>
<dbReference type="InterPro" id="IPR013248">
    <property type="entry name" value="Psh3/Shr3"/>
</dbReference>
<keyword evidence="1" id="KW-0812">Transmembrane</keyword>
<dbReference type="GO" id="GO:0051082">
    <property type="term" value="F:unfolded protein binding"/>
    <property type="evidence" value="ECO:0007669"/>
    <property type="project" value="TreeGrafter"/>
</dbReference>
<dbReference type="PANTHER" id="PTHR28228">
    <property type="entry name" value="SECRETORY COMPONENT PROTEIN SHR3"/>
    <property type="match status" value="1"/>
</dbReference>
<feature type="transmembrane region" description="Helical" evidence="1">
    <location>
        <begin position="20"/>
        <end position="38"/>
    </location>
</feature>
<evidence type="ECO:0000313" key="2">
    <source>
        <dbReference type="EMBL" id="MBW0547389.1"/>
    </source>
</evidence>
<dbReference type="AlphaFoldDB" id="A0A9Q3IP42"/>
<feature type="transmembrane region" description="Helical" evidence="1">
    <location>
        <begin position="73"/>
        <end position="91"/>
    </location>
</feature>
<dbReference type="GO" id="GO:0005789">
    <property type="term" value="C:endoplasmic reticulum membrane"/>
    <property type="evidence" value="ECO:0007669"/>
    <property type="project" value="TreeGrafter"/>
</dbReference>
<dbReference type="SMART" id="SM00786">
    <property type="entry name" value="SHR3_chaperone"/>
    <property type="match status" value="1"/>
</dbReference>
<keyword evidence="1" id="KW-0472">Membrane</keyword>
<dbReference type="EMBL" id="AVOT02052477">
    <property type="protein sequence ID" value="MBW0547389.1"/>
    <property type="molecule type" value="Genomic_DNA"/>
</dbReference>
<dbReference type="GO" id="GO:0006888">
    <property type="term" value="P:endoplasmic reticulum to Golgi vesicle-mediated transport"/>
    <property type="evidence" value="ECO:0007669"/>
    <property type="project" value="TreeGrafter"/>
</dbReference>
<evidence type="ECO:0000256" key="1">
    <source>
        <dbReference type="SAM" id="Phobius"/>
    </source>
</evidence>
<comment type="caution">
    <text evidence="2">The sequence shown here is derived from an EMBL/GenBank/DDBJ whole genome shotgun (WGS) entry which is preliminary data.</text>
</comment>
<gene>
    <name evidence="2" type="ORF">O181_087104</name>
</gene>
<name>A0A9Q3IP42_9BASI</name>
<evidence type="ECO:0000313" key="3">
    <source>
        <dbReference type="Proteomes" id="UP000765509"/>
    </source>
</evidence>
<dbReference type="Proteomes" id="UP000765509">
    <property type="component" value="Unassembled WGS sequence"/>
</dbReference>
<dbReference type="OrthoDB" id="5229808at2759"/>
<keyword evidence="3" id="KW-1185">Reference proteome</keyword>
<feature type="transmembrane region" description="Helical" evidence="1">
    <location>
        <begin position="201"/>
        <end position="222"/>
    </location>
</feature>
<dbReference type="Pfam" id="PF08229">
    <property type="entry name" value="SHR3_chaperone"/>
    <property type="match status" value="1"/>
</dbReference>
<organism evidence="2 3">
    <name type="scientific">Austropuccinia psidii MF-1</name>
    <dbReference type="NCBI Taxonomy" id="1389203"/>
    <lineage>
        <taxon>Eukaryota</taxon>
        <taxon>Fungi</taxon>
        <taxon>Dikarya</taxon>
        <taxon>Basidiomycota</taxon>
        <taxon>Pucciniomycotina</taxon>
        <taxon>Pucciniomycetes</taxon>
        <taxon>Pucciniales</taxon>
        <taxon>Sphaerophragmiaceae</taxon>
        <taxon>Austropuccinia</taxon>
    </lineage>
</organism>
<reference evidence="2" key="1">
    <citation type="submission" date="2021-03" db="EMBL/GenBank/DDBJ databases">
        <title>Draft genome sequence of rust myrtle Austropuccinia psidii MF-1, a brazilian biotype.</title>
        <authorList>
            <person name="Quecine M.C."/>
            <person name="Pachon D.M.R."/>
            <person name="Bonatelli M.L."/>
            <person name="Correr F.H."/>
            <person name="Franceschini L.M."/>
            <person name="Leite T.F."/>
            <person name="Margarido G.R.A."/>
            <person name="Almeida C.A."/>
            <person name="Ferrarezi J.A."/>
            <person name="Labate C.A."/>
        </authorList>
    </citation>
    <scope>NUCLEOTIDE SEQUENCE</scope>
    <source>
        <strain evidence="2">MF-1</strain>
    </source>
</reference>
<feature type="transmembrane region" description="Helical" evidence="1">
    <location>
        <begin position="98"/>
        <end position="116"/>
    </location>
</feature>
<accession>A0A9Q3IP42</accession>
<protein>
    <recommendedName>
        <fullName evidence="4">ER membrane protein SH3</fullName>
    </recommendedName>
</protein>
<sequence>MPKPSSRPQSSPIGEFSSGVLFASVGFLVGTLFMALVTDHGLLYTSQPTTLDAYLRAEHYYLTLWTSPLAVKALFHVILLIPIFTLCIRLARYTESAIYFDGISLGLVLLVFALYTGSTVPNIRKLASAPSTQALADLINLSAGATEFDPSSPISFFNRFLMLLSSPANLIGKSSQIKQSQEELQKHLESKPITDQARKELLSVTAAGHSIALFLLVGIIILQIGKIYAEREDARLQAEFEENEAKKLSQAKKDQ</sequence>
<evidence type="ECO:0008006" key="4">
    <source>
        <dbReference type="Google" id="ProtNLM"/>
    </source>
</evidence>